<dbReference type="PROSITE" id="PS50290">
    <property type="entry name" value="PI3_4_KINASE_3"/>
    <property type="match status" value="1"/>
</dbReference>
<dbReference type="PANTHER" id="PTHR10048">
    <property type="entry name" value="PHOSPHATIDYLINOSITOL KINASE"/>
    <property type="match status" value="1"/>
</dbReference>
<dbReference type="SUPFAM" id="SSF56112">
    <property type="entry name" value="Protein kinase-like (PK-like)"/>
    <property type="match status" value="1"/>
</dbReference>
<protein>
    <recommendedName>
        <fullName evidence="3">1-phosphatidylinositol 4-kinase</fullName>
        <ecNumber evidence="3">2.7.1.67</ecNumber>
    </recommendedName>
</protein>
<dbReference type="GO" id="GO:0005524">
    <property type="term" value="F:ATP binding"/>
    <property type="evidence" value="ECO:0007669"/>
    <property type="project" value="UniProtKB-KW"/>
</dbReference>
<evidence type="ECO:0000256" key="5">
    <source>
        <dbReference type="ARBA" id="ARBA00022741"/>
    </source>
</evidence>
<dbReference type="SMART" id="SM00145">
    <property type="entry name" value="PI3Ka"/>
    <property type="match status" value="1"/>
</dbReference>
<proteinExistence type="inferred from homology"/>
<gene>
    <name evidence="11" type="primary">STT4</name>
    <name evidence="11" type="ORF">DEBR0S1_22848G</name>
</gene>
<reference evidence="11 12" key="1">
    <citation type="submission" date="2019-07" db="EMBL/GenBank/DDBJ databases">
        <authorList>
            <person name="Friedrich A."/>
            <person name="Schacherer J."/>
        </authorList>
    </citation>
    <scope>NUCLEOTIDE SEQUENCE [LARGE SCALE GENOMIC DNA]</scope>
</reference>
<accession>A0A7D9CVM0</accession>
<dbReference type="PANTHER" id="PTHR10048:SF15">
    <property type="entry name" value="PHOSPHATIDYLINOSITOL 4-KINASE ALPHA"/>
    <property type="match status" value="1"/>
</dbReference>
<dbReference type="SMART" id="SM00146">
    <property type="entry name" value="PI3Kc"/>
    <property type="match status" value="1"/>
</dbReference>
<dbReference type="InterPro" id="IPR042236">
    <property type="entry name" value="PI3K_accessory_sf"/>
</dbReference>
<dbReference type="InterPro" id="IPR016024">
    <property type="entry name" value="ARM-type_fold"/>
</dbReference>
<dbReference type="InterPro" id="IPR045495">
    <property type="entry name" value="PI4K_N"/>
</dbReference>
<keyword evidence="4" id="KW-0808">Transferase</keyword>
<evidence type="ECO:0000313" key="12">
    <source>
        <dbReference type="Proteomes" id="UP000478008"/>
    </source>
</evidence>
<evidence type="ECO:0000256" key="6">
    <source>
        <dbReference type="ARBA" id="ARBA00022777"/>
    </source>
</evidence>
<dbReference type="Gene3D" id="1.10.1070.11">
    <property type="entry name" value="Phosphatidylinositol 3-/4-kinase, catalytic domain"/>
    <property type="match status" value="1"/>
</dbReference>
<dbReference type="FunFam" id="1.25.40.70:FF:000011">
    <property type="entry name" value="Phosphatidylinositol 4-kinase alpha"/>
    <property type="match status" value="1"/>
</dbReference>
<organism evidence="11 12">
    <name type="scientific">Dekkera bruxellensis</name>
    <name type="common">Brettanomyces custersii</name>
    <dbReference type="NCBI Taxonomy" id="5007"/>
    <lineage>
        <taxon>Eukaryota</taxon>
        <taxon>Fungi</taxon>
        <taxon>Dikarya</taxon>
        <taxon>Ascomycota</taxon>
        <taxon>Saccharomycotina</taxon>
        <taxon>Pichiomycetes</taxon>
        <taxon>Pichiales</taxon>
        <taxon>Pichiaceae</taxon>
        <taxon>Brettanomyces</taxon>
    </lineage>
</organism>
<evidence type="ECO:0000256" key="7">
    <source>
        <dbReference type="ARBA" id="ARBA00022840"/>
    </source>
</evidence>
<evidence type="ECO:0000256" key="3">
    <source>
        <dbReference type="ARBA" id="ARBA00012169"/>
    </source>
</evidence>
<evidence type="ECO:0000256" key="4">
    <source>
        <dbReference type="ARBA" id="ARBA00022679"/>
    </source>
</evidence>
<dbReference type="PROSITE" id="PS51545">
    <property type="entry name" value="PIK_HELICAL"/>
    <property type="match status" value="1"/>
</dbReference>
<dbReference type="InterPro" id="IPR018936">
    <property type="entry name" value="PI3/4_kinase_CS"/>
</dbReference>
<dbReference type="GO" id="GO:0005886">
    <property type="term" value="C:plasma membrane"/>
    <property type="evidence" value="ECO:0007669"/>
    <property type="project" value="TreeGrafter"/>
</dbReference>
<dbReference type="Proteomes" id="UP000478008">
    <property type="component" value="Unassembled WGS sequence"/>
</dbReference>
<dbReference type="SUPFAM" id="SSF48371">
    <property type="entry name" value="ARM repeat"/>
    <property type="match status" value="1"/>
</dbReference>
<keyword evidence="12" id="KW-1185">Reference proteome</keyword>
<feature type="domain" description="PIK helical" evidence="10">
    <location>
        <begin position="1335"/>
        <end position="1519"/>
    </location>
</feature>
<feature type="domain" description="PI3K/PI4K catalytic" evidence="9">
    <location>
        <begin position="1615"/>
        <end position="1879"/>
    </location>
</feature>
<dbReference type="Pfam" id="PF19274">
    <property type="entry name" value="PI4K_N"/>
    <property type="match status" value="1"/>
</dbReference>
<keyword evidence="6" id="KW-0418">Kinase</keyword>
<dbReference type="InterPro" id="IPR011009">
    <property type="entry name" value="Kinase-like_dom_sf"/>
</dbReference>
<name>A0A7D9CVM0_DEKBR</name>
<evidence type="ECO:0000256" key="1">
    <source>
        <dbReference type="ARBA" id="ARBA00001686"/>
    </source>
</evidence>
<dbReference type="InterPro" id="IPR000403">
    <property type="entry name" value="PI3/4_kinase_cat_dom"/>
</dbReference>
<evidence type="ECO:0000256" key="8">
    <source>
        <dbReference type="SAM" id="MobiDB-lite"/>
    </source>
</evidence>
<dbReference type="InterPro" id="IPR015433">
    <property type="entry name" value="PI3/4_kinase"/>
</dbReference>
<dbReference type="Gene3D" id="1.25.40.70">
    <property type="entry name" value="Phosphatidylinositol 3-kinase, accessory domain (PIK)"/>
    <property type="match status" value="1"/>
</dbReference>
<dbReference type="InterPro" id="IPR036940">
    <property type="entry name" value="PI3/4_kinase_cat_sf"/>
</dbReference>
<feature type="region of interest" description="Disordered" evidence="8">
    <location>
        <begin position="459"/>
        <end position="485"/>
    </location>
</feature>
<evidence type="ECO:0000313" key="11">
    <source>
        <dbReference type="EMBL" id="VUG16675.1"/>
    </source>
</evidence>
<dbReference type="FunFam" id="3.30.1010.10:FF:000014">
    <property type="entry name" value="Phosphatidylinositol 4-kinase STT4"/>
    <property type="match status" value="1"/>
</dbReference>
<dbReference type="FunFam" id="1.10.1070.11:FF:000022">
    <property type="entry name" value="Phosphatidylinositol 4-kinase stt4"/>
    <property type="match status" value="1"/>
</dbReference>
<evidence type="ECO:0000256" key="2">
    <source>
        <dbReference type="ARBA" id="ARBA00006209"/>
    </source>
</evidence>
<dbReference type="GO" id="GO:0046854">
    <property type="term" value="P:phosphatidylinositol phosphate biosynthetic process"/>
    <property type="evidence" value="ECO:0007669"/>
    <property type="project" value="InterPro"/>
</dbReference>
<dbReference type="Gene3D" id="3.30.1010.10">
    <property type="entry name" value="Phosphatidylinositol 3-kinase Catalytic Subunit, Chain A, domain 4"/>
    <property type="match status" value="1"/>
</dbReference>
<comment type="catalytic activity">
    <reaction evidence="1">
        <text>a 1,2-diacyl-sn-glycero-3-phospho-(1D-myo-inositol) + ATP = a 1,2-diacyl-sn-glycero-3-phospho-(1D-myo-inositol 4-phosphate) + ADP + H(+)</text>
        <dbReference type="Rhea" id="RHEA:19877"/>
        <dbReference type="ChEBI" id="CHEBI:15378"/>
        <dbReference type="ChEBI" id="CHEBI:30616"/>
        <dbReference type="ChEBI" id="CHEBI:57880"/>
        <dbReference type="ChEBI" id="CHEBI:58178"/>
        <dbReference type="ChEBI" id="CHEBI:456216"/>
        <dbReference type="EC" id="2.7.1.67"/>
    </reaction>
</comment>
<dbReference type="GO" id="GO:0004430">
    <property type="term" value="F:1-phosphatidylinositol 4-kinase activity"/>
    <property type="evidence" value="ECO:0007669"/>
    <property type="project" value="UniProtKB-EC"/>
</dbReference>
<comment type="similarity">
    <text evidence="2">Belongs to the PI3/PI4-kinase family. Type III PI4K subfamily.</text>
</comment>
<dbReference type="Pfam" id="PF00454">
    <property type="entry name" value="PI3_PI4_kinase"/>
    <property type="match status" value="1"/>
</dbReference>
<evidence type="ECO:0000259" key="10">
    <source>
        <dbReference type="PROSITE" id="PS51545"/>
    </source>
</evidence>
<feature type="compositionally biased region" description="Polar residues" evidence="8">
    <location>
        <begin position="459"/>
        <end position="479"/>
    </location>
</feature>
<dbReference type="PROSITE" id="PS00916">
    <property type="entry name" value="PI3_4_KINASE_2"/>
    <property type="match status" value="1"/>
</dbReference>
<dbReference type="InterPro" id="IPR001263">
    <property type="entry name" value="PI3K_accessory_dom"/>
</dbReference>
<dbReference type="GO" id="GO:0005737">
    <property type="term" value="C:cytoplasm"/>
    <property type="evidence" value="ECO:0007669"/>
    <property type="project" value="TreeGrafter"/>
</dbReference>
<dbReference type="CDD" id="cd05167">
    <property type="entry name" value="PI4Kc_III_alpha"/>
    <property type="match status" value="1"/>
</dbReference>
<evidence type="ECO:0000259" key="9">
    <source>
        <dbReference type="PROSITE" id="PS50290"/>
    </source>
</evidence>
<keyword evidence="7" id="KW-0067">ATP-binding</keyword>
<dbReference type="EMBL" id="CABFWN010000001">
    <property type="protein sequence ID" value="VUG16675.1"/>
    <property type="molecule type" value="Genomic_DNA"/>
</dbReference>
<dbReference type="EC" id="2.7.1.67" evidence="3"/>
<sequence length="1895" mass="214662">MGTFLVVTFLTNSYILILTNTISYRTSRESIRVTALERLTQLTVEKTNSAVSLDKAVSPGFKKILERTRPSSDNFNEPISQIELDTLFALCRSSKHIRNKVQAEILFSRFERYLIDAKYQKFQSGRSTQNAYPNIRTKIAYELTNAIACLGLKFSTLRQEATETLQQFLLGYRSDIDLHASFALVGFLQGLVDNAKILSPQLIEDLLNLFKKDNFYKEISSVADNVSVLNDVNWPPSVINSNYDFSFLLFVHLLGQVCIELFKNMVHVPEDETLTKRLLKSDSVAYNITSDDKVLIKDAVDGYSQCIKNLENKQGMISISSSKRVLYNNVKAISLDLMLLGYVASVVPFKCMSELVVNYMDSLSQLRETGTDQIVEEINSDLMLSTFSAAALLSESDRKFGLLVTKSFPVILSYPIIDEANSRALAQSLTFSLKTLSEDEVVSCIYSLTNLLPDPITTNETKDTTSNGKIPEATRNTTVDGEDSDFATSNNAGSHYLTREAQEVMCKNVVGVILEISKEFSDESINILVITLLSQKIRKVPDEFNCIFLESLVDLVDVMKNREFSIVLRFFYEAAATCKPDSKIGRMTMHVWVKLSESLAKKPDGELYKLYLKEMLSSIVAKGDLEDADHHRSNNDVAASALEIESFLEPLAHVLPNITEEPLKITDKSLMGLFRDAWFNLCVHGFTYNSPRYKKDYLSLRRIAYNTPALASDLSWNRSETSIELNTVLRRASSKQTEKLYRDTLSDIISSKKISAKVFETQVSRPGLIFLSTNLLVEMLRVDCGNCSTCLEYLSDPSVTIAHLDTFVGAIAYFCCSQYINRMRVGGSSQFTVKRVTGQLQQLFIYCCHRDQNLQTVAFQCANRIITLIPSSLCHEKSAFSILDILTLLYNSIVDADTHEYEPNIIFVSDIMEIKLTLSDSYQWRKQTLNKFSSFAEKSISLVLSRAEQDMTSILYAYLKKTEQHRSGMKYGADFALKMTNKAATMDQEYYKLGPVRTARHKLVSDHYGATSSTVLGKDEEQSGDSFEAIDDRERETIGKLSIRVSSLKEKHLSGVKITHSEVVSVMNDITSAIAFTHSKVRGELVRWASELPFWEFTSQSIDMATNIWLGIMKDKPEASAELLSEIILQFELSVGLGIGLYSRRDSVMPPAMYPMLYLPTRKEVISHFEKTAEANIRPHLDLIRLLHSHFQSSKFESDHTLKLFTDLIVSSLKGLIKGSEHPYARLARFELIKFAISILKAHLALSSRSIPLLINLILDAALSWFSCKAKPPFGSNKLRTKAEYSALVAVAKYFSEVTFNTKSQEQKRNILLMFLDSEIAFLYSWLHPRENNEGLECYSQFKFNDRVMSDAFFIDGRLAVNLFDRYGQNSLDLRSKLEMLINKYPFKVIEDACAVNFLASTPKGRNSSAILVWGVASPLDSIRFFMPPFNTSPLILQYAMSSIEYFDSHQTFFYVPQIVQTLRYDKLGYIRRYILETANVSPLFAHQIIWNMSANSYKDEDCKIPDTIKPTLDNIKKTMVEEFTSADRSYYEKEFSFFDAVTNISGKLKPYIRKSKAEKKRKIDEEMMKIKLQDGVYLPSNPDGVVVDIDRKSGKPLQSHAKAPFMATFKIRRKVDQISDDNSEEISDELNYETVNLGAIFKVGDDCRQDVLVIQLMAIFRTMWMTAGLDIYVYPYRVTATAPGCGIIDVLPNSISRDMLGREAVNGLYEYFITQFGPETSPEFQKARNNFVKSMASYSIITYLLAIKDRHNGNIMYDNQGHVLHVDFGFCFDIAPGGVTFEQSPFKLTKEMVKVMGGSTDTQAFKWFEELCVKSFLVCREHMDMIIAAVMPMLDSGLPCFKNATIKHLKARFVPERDAEGAAAFMRGLVKKSYLSVATKTYDEFQRLTNGIPY</sequence>
<keyword evidence="5" id="KW-0547">Nucleotide-binding</keyword>
<dbReference type="PROSITE" id="PS00915">
    <property type="entry name" value="PI3_4_KINASE_1"/>
    <property type="match status" value="1"/>
</dbReference>
<dbReference type="GO" id="GO:0048015">
    <property type="term" value="P:phosphatidylinositol-mediated signaling"/>
    <property type="evidence" value="ECO:0007669"/>
    <property type="project" value="TreeGrafter"/>
</dbReference>
<dbReference type="Pfam" id="PF00613">
    <property type="entry name" value="PI3Ka"/>
    <property type="match status" value="1"/>
</dbReference>